<reference evidence="2" key="1">
    <citation type="submission" date="2022-07" db="EMBL/GenBank/DDBJ databases">
        <title>Fungi with potential for degradation of polypropylene.</title>
        <authorList>
            <person name="Gostincar C."/>
        </authorList>
    </citation>
    <scope>NUCLEOTIDE SEQUENCE</scope>
    <source>
        <strain evidence="2">EXF-13287</strain>
    </source>
</reference>
<feature type="signal peptide" evidence="1">
    <location>
        <begin position="1"/>
        <end position="19"/>
    </location>
</feature>
<sequence>MFLWTALVVVLECRVGLMARSLNTPTTPLSLRTGWCWTITPRRMLGEFLTRKSVERQSPAAWSSVESHFEELGSSSET</sequence>
<protein>
    <recommendedName>
        <fullName evidence="4">Secreted protein</fullName>
    </recommendedName>
</protein>
<dbReference type="AlphaFoldDB" id="A0AA38S2A8"/>
<evidence type="ECO:0000256" key="1">
    <source>
        <dbReference type="SAM" id="SignalP"/>
    </source>
</evidence>
<evidence type="ECO:0000313" key="2">
    <source>
        <dbReference type="EMBL" id="KAJ9165143.1"/>
    </source>
</evidence>
<evidence type="ECO:0000313" key="3">
    <source>
        <dbReference type="Proteomes" id="UP001174691"/>
    </source>
</evidence>
<evidence type="ECO:0008006" key="4">
    <source>
        <dbReference type="Google" id="ProtNLM"/>
    </source>
</evidence>
<dbReference type="Proteomes" id="UP001174691">
    <property type="component" value="Unassembled WGS sequence"/>
</dbReference>
<name>A0AA38S2A8_9PEZI</name>
<keyword evidence="1" id="KW-0732">Signal</keyword>
<keyword evidence="3" id="KW-1185">Reference proteome</keyword>
<organism evidence="2 3">
    <name type="scientific">Coniochaeta hoffmannii</name>
    <dbReference type="NCBI Taxonomy" id="91930"/>
    <lineage>
        <taxon>Eukaryota</taxon>
        <taxon>Fungi</taxon>
        <taxon>Dikarya</taxon>
        <taxon>Ascomycota</taxon>
        <taxon>Pezizomycotina</taxon>
        <taxon>Sordariomycetes</taxon>
        <taxon>Sordariomycetidae</taxon>
        <taxon>Coniochaetales</taxon>
        <taxon>Coniochaetaceae</taxon>
        <taxon>Coniochaeta</taxon>
    </lineage>
</organism>
<gene>
    <name evidence="2" type="ORF">NKR19_g737</name>
</gene>
<feature type="chain" id="PRO_5041255587" description="Secreted protein" evidence="1">
    <location>
        <begin position="20"/>
        <end position="78"/>
    </location>
</feature>
<proteinExistence type="predicted"/>
<comment type="caution">
    <text evidence="2">The sequence shown here is derived from an EMBL/GenBank/DDBJ whole genome shotgun (WGS) entry which is preliminary data.</text>
</comment>
<accession>A0AA38S2A8</accession>
<dbReference type="EMBL" id="JANBVN010000006">
    <property type="protein sequence ID" value="KAJ9165143.1"/>
    <property type="molecule type" value="Genomic_DNA"/>
</dbReference>